<accession>A0A160DEV5</accession>
<proteinExistence type="predicted"/>
<dbReference type="GeneID" id="28800601"/>
<evidence type="ECO:0000313" key="2">
    <source>
        <dbReference type="Proteomes" id="UP000204609"/>
    </source>
</evidence>
<reference evidence="2" key="1">
    <citation type="submission" date="2016-03" db="EMBL/GenBank/DDBJ databases">
        <authorList>
            <person name="Ploux O."/>
        </authorList>
    </citation>
    <scope>NUCLEOTIDE SEQUENCE [LARGE SCALE GENOMIC DNA]</scope>
</reference>
<dbReference type="KEGG" id="vg:28800601"/>
<dbReference type="EMBL" id="KU998245">
    <property type="protein sequence ID" value="ANA86476.1"/>
    <property type="molecule type" value="Genomic_DNA"/>
</dbReference>
<evidence type="ECO:0000313" key="1">
    <source>
        <dbReference type="EMBL" id="ANA86476.1"/>
    </source>
</evidence>
<dbReference type="RefSeq" id="YP_009274559.1">
    <property type="nucleotide sequence ID" value="NC_030917.1"/>
</dbReference>
<protein>
    <submittedName>
        <fullName evidence="1">Uncharacterized protein</fullName>
    </submittedName>
</protein>
<dbReference type="Proteomes" id="UP000204609">
    <property type="component" value="Segment"/>
</dbReference>
<gene>
    <name evidence="1" type="primary">143</name>
    <name evidence="1" type="ORF">PBI_ONEUP_143</name>
</gene>
<name>A0A160DEV5_9CAUD</name>
<organism evidence="1 2">
    <name type="scientific">Gordonia phage OneUp</name>
    <dbReference type="NCBI Taxonomy" id="1838074"/>
    <lineage>
        <taxon>Viruses</taxon>
        <taxon>Duplodnaviria</taxon>
        <taxon>Heunggongvirae</taxon>
        <taxon>Uroviricota</taxon>
        <taxon>Caudoviricetes</taxon>
        <taxon>Oneupvirus</taxon>
        <taxon>Oneupvirus oneup</taxon>
    </lineage>
</organism>
<keyword evidence="2" id="KW-1185">Reference proteome</keyword>
<sequence length="69" mass="7815">MTNTIKLEGNTDNERIANAASDFRELLRELVPDTTLDYRVEDTRSALLKLELAAFNNAIITHDRKEVPA</sequence>